<keyword evidence="2" id="KW-0812">Transmembrane</keyword>
<organism evidence="3 4">
    <name type="scientific">Streptosporangium longisporum</name>
    <dbReference type="NCBI Taxonomy" id="46187"/>
    <lineage>
        <taxon>Bacteria</taxon>
        <taxon>Bacillati</taxon>
        <taxon>Actinomycetota</taxon>
        <taxon>Actinomycetes</taxon>
        <taxon>Streptosporangiales</taxon>
        <taxon>Streptosporangiaceae</taxon>
        <taxon>Streptosporangium</taxon>
    </lineage>
</organism>
<name>A0ABP6LFQ4_9ACTN</name>
<dbReference type="Proteomes" id="UP001499930">
    <property type="component" value="Unassembled WGS sequence"/>
</dbReference>
<feature type="transmembrane region" description="Helical" evidence="2">
    <location>
        <begin position="102"/>
        <end position="124"/>
    </location>
</feature>
<keyword evidence="2" id="KW-1133">Transmembrane helix</keyword>
<gene>
    <name evidence="3" type="ORF">GCM10017559_84370</name>
</gene>
<feature type="transmembrane region" description="Helical" evidence="2">
    <location>
        <begin position="180"/>
        <end position="203"/>
    </location>
</feature>
<accession>A0ABP6LFQ4</accession>
<evidence type="ECO:0000256" key="1">
    <source>
        <dbReference type="SAM" id="MobiDB-lite"/>
    </source>
</evidence>
<feature type="region of interest" description="Disordered" evidence="1">
    <location>
        <begin position="212"/>
        <end position="242"/>
    </location>
</feature>
<sequence>MPEPVPPRSTPVTPAPSPVEAVPRGTPGPARGPVPSGGPARRGERRSVPLMPPALRKTVLTLHVAASVGWLGLDLGLLTLGVTALVTGDPALVRASYLAMDVLAGTLIAPVGLTAVLSGLLLCLCTPWGLFRHHWVVLKLVTSTAALIASVFALRPQIGEVAAAVSGTGPLPSPLPGRDGVVLVVAPGVALVVYLLNVTLSTFKPFGRTPYGRRRAGRGTGSGAGTFGGAARTKGPRLAAGS</sequence>
<evidence type="ECO:0008006" key="5">
    <source>
        <dbReference type="Google" id="ProtNLM"/>
    </source>
</evidence>
<feature type="transmembrane region" description="Helical" evidence="2">
    <location>
        <begin position="136"/>
        <end position="154"/>
    </location>
</feature>
<keyword evidence="2" id="KW-0472">Membrane</keyword>
<reference evidence="4" key="1">
    <citation type="journal article" date="2019" name="Int. J. Syst. Evol. Microbiol.">
        <title>The Global Catalogue of Microorganisms (GCM) 10K type strain sequencing project: providing services to taxonomists for standard genome sequencing and annotation.</title>
        <authorList>
            <consortium name="The Broad Institute Genomics Platform"/>
            <consortium name="The Broad Institute Genome Sequencing Center for Infectious Disease"/>
            <person name="Wu L."/>
            <person name="Ma J."/>
        </authorList>
    </citation>
    <scope>NUCLEOTIDE SEQUENCE [LARGE SCALE GENOMIC DNA]</scope>
    <source>
        <strain evidence="4">JCM 3106</strain>
    </source>
</reference>
<keyword evidence="4" id="KW-1185">Reference proteome</keyword>
<comment type="caution">
    <text evidence="3">The sequence shown here is derived from an EMBL/GenBank/DDBJ whole genome shotgun (WGS) entry which is preliminary data.</text>
</comment>
<feature type="region of interest" description="Disordered" evidence="1">
    <location>
        <begin position="1"/>
        <end position="48"/>
    </location>
</feature>
<feature type="compositionally biased region" description="Gly residues" evidence="1">
    <location>
        <begin position="218"/>
        <end position="228"/>
    </location>
</feature>
<dbReference type="RefSeq" id="WP_344908400.1">
    <property type="nucleotide sequence ID" value="NZ_BAAAWD010000032.1"/>
</dbReference>
<feature type="compositionally biased region" description="Pro residues" evidence="1">
    <location>
        <begin position="1"/>
        <end position="17"/>
    </location>
</feature>
<protein>
    <recommendedName>
        <fullName evidence="5">DUF2269 domain-containing protein</fullName>
    </recommendedName>
</protein>
<dbReference type="EMBL" id="BAAAWD010000032">
    <property type="protein sequence ID" value="GAA3042442.1"/>
    <property type="molecule type" value="Genomic_DNA"/>
</dbReference>
<evidence type="ECO:0000313" key="3">
    <source>
        <dbReference type="EMBL" id="GAA3042442.1"/>
    </source>
</evidence>
<evidence type="ECO:0000313" key="4">
    <source>
        <dbReference type="Proteomes" id="UP001499930"/>
    </source>
</evidence>
<evidence type="ECO:0000256" key="2">
    <source>
        <dbReference type="SAM" id="Phobius"/>
    </source>
</evidence>
<feature type="transmembrane region" description="Helical" evidence="2">
    <location>
        <begin position="59"/>
        <end position="82"/>
    </location>
</feature>
<proteinExistence type="predicted"/>